<name>A0ACC2VNL6_9TREE</name>
<organism evidence="1 2">
    <name type="scientific">Naganishia adeliensis</name>
    <dbReference type="NCBI Taxonomy" id="92952"/>
    <lineage>
        <taxon>Eukaryota</taxon>
        <taxon>Fungi</taxon>
        <taxon>Dikarya</taxon>
        <taxon>Basidiomycota</taxon>
        <taxon>Agaricomycotina</taxon>
        <taxon>Tremellomycetes</taxon>
        <taxon>Filobasidiales</taxon>
        <taxon>Filobasidiaceae</taxon>
        <taxon>Naganishia</taxon>
    </lineage>
</organism>
<accession>A0ACC2VNL6</accession>
<keyword evidence="2" id="KW-1185">Reference proteome</keyword>
<evidence type="ECO:0000313" key="2">
    <source>
        <dbReference type="Proteomes" id="UP001230649"/>
    </source>
</evidence>
<dbReference type="Proteomes" id="UP001230649">
    <property type="component" value="Unassembled WGS sequence"/>
</dbReference>
<gene>
    <name evidence="1" type="ORF">QFC20_005554</name>
</gene>
<reference evidence="1" key="1">
    <citation type="submission" date="2023-04" db="EMBL/GenBank/DDBJ databases">
        <title>Draft Genome sequencing of Naganishia species isolated from polar environments using Oxford Nanopore Technology.</title>
        <authorList>
            <person name="Leo P."/>
            <person name="Venkateswaran K."/>
        </authorList>
    </citation>
    <scope>NUCLEOTIDE SEQUENCE</scope>
    <source>
        <strain evidence="1">MNA-CCFEE 5262</strain>
    </source>
</reference>
<dbReference type="EMBL" id="JASBWS010000078">
    <property type="protein sequence ID" value="KAJ9100142.1"/>
    <property type="molecule type" value="Genomic_DNA"/>
</dbReference>
<sequence>MKVWRQCVSPAARTQTGLLAVNAPRYNIASSDAQSKRTVVRLSTSHLQRAILMAESLKKVATGGKEQTVSAGQAAISGMNALSTSAADAVGMGHLQPRTAVPSSKEDSPPNLDADVLVLGAGISGLAAAAELVKRGNKVIVLEARDRTGGRIDSRAIGPQDDKAVRVDMGASFVHGKYDNPIYALTQELGITVHYTSPEGEIRILDADGQMGEDLANRLGFNVSHTFFDASRSFAQDHDPAPTDSLASYVFAKNSPLFDGLDQETERQENDPAASKPPNARWKAKALGRSFSGWTGADLEDVALRWWGFERDTIGPDGMVTSGRYHEVVDHLAGVVTSDVGQGEIRLQERVNRVRWNSSEDVVTVSTSPVDGGHSQTGSRDYLASNVICTLPLGVLQRQSPVFEPRLPPRKQRAIRSLGYGLLSKIAIRYDKAWWKESDKTSRQVDIPYCFFILPREGHKEETMPPCSAEQKATLKPQSLMIQNFVTIDGSPQLVMFLGADYGHAMEACDHDECVRWAHELFVRYLSPDGLGTSDIPKPLGSIASSWSTDPYSFNSYTYIPSKVDGEDSQPVTPLDIAEFAVPAWKGALGFAGEHTHQDRYASVHGAYESGLREGKRVGIALEMKRKGEE</sequence>
<proteinExistence type="predicted"/>
<protein>
    <submittedName>
        <fullName evidence="1">Uncharacterized protein</fullName>
    </submittedName>
</protein>
<comment type="caution">
    <text evidence="1">The sequence shown here is derived from an EMBL/GenBank/DDBJ whole genome shotgun (WGS) entry which is preliminary data.</text>
</comment>
<evidence type="ECO:0000313" key="1">
    <source>
        <dbReference type="EMBL" id="KAJ9100142.1"/>
    </source>
</evidence>